<accession>A0A1E3QAI6</accession>
<evidence type="ECO:0000313" key="2">
    <source>
        <dbReference type="EMBL" id="ODQ74681.1"/>
    </source>
</evidence>
<dbReference type="STRING" id="675824.A0A1E3QAI6"/>
<organism evidence="2 3">
    <name type="scientific">Lipomyces starkeyi NRRL Y-11557</name>
    <dbReference type="NCBI Taxonomy" id="675824"/>
    <lineage>
        <taxon>Eukaryota</taxon>
        <taxon>Fungi</taxon>
        <taxon>Dikarya</taxon>
        <taxon>Ascomycota</taxon>
        <taxon>Saccharomycotina</taxon>
        <taxon>Lipomycetes</taxon>
        <taxon>Lipomycetales</taxon>
        <taxon>Lipomycetaceae</taxon>
        <taxon>Lipomyces</taxon>
    </lineage>
</organism>
<dbReference type="InterPro" id="IPR008906">
    <property type="entry name" value="HATC_C_dom"/>
</dbReference>
<sequence length="149" mass="17553">MISDDEQDAKRQKYYCNAFEEHCEQIRVDSNQAGGLDDDPCADEEFEKWQATHRNDDKFVRDPIAYWHEKRFQYPRLSRMALDFLTIQSMSAECERLFSASGQMVVPQRSSLHARTIGMCQVLRSWFRAGITNHLNPLFLSIMEEKRQL</sequence>
<dbReference type="OrthoDB" id="5099370at2759"/>
<gene>
    <name evidence="2" type="ORF">LIPSTDRAFT_68765</name>
</gene>
<dbReference type="AlphaFoldDB" id="A0A1E3QAI6"/>
<evidence type="ECO:0000313" key="3">
    <source>
        <dbReference type="Proteomes" id="UP000094385"/>
    </source>
</evidence>
<evidence type="ECO:0000259" key="1">
    <source>
        <dbReference type="Pfam" id="PF05699"/>
    </source>
</evidence>
<protein>
    <recommendedName>
        <fullName evidence="1">HAT C-terminal dimerisation domain-containing protein</fullName>
    </recommendedName>
</protein>
<keyword evidence="3" id="KW-1185">Reference proteome</keyword>
<dbReference type="Proteomes" id="UP000094385">
    <property type="component" value="Unassembled WGS sequence"/>
</dbReference>
<dbReference type="Pfam" id="PF05699">
    <property type="entry name" value="Dimer_Tnp_hAT"/>
    <property type="match status" value="1"/>
</dbReference>
<dbReference type="InterPro" id="IPR012337">
    <property type="entry name" value="RNaseH-like_sf"/>
</dbReference>
<proteinExistence type="predicted"/>
<dbReference type="EMBL" id="KV454291">
    <property type="protein sequence ID" value="ODQ74681.1"/>
    <property type="molecule type" value="Genomic_DNA"/>
</dbReference>
<feature type="domain" description="HAT C-terminal dimerisation" evidence="1">
    <location>
        <begin position="61"/>
        <end position="127"/>
    </location>
</feature>
<dbReference type="PANTHER" id="PTHR47611">
    <property type="entry name" value="HAT DIMERISATION DOMAIN, C-TERMINAL"/>
    <property type="match status" value="1"/>
</dbReference>
<reference evidence="2 3" key="1">
    <citation type="journal article" date="2016" name="Proc. Natl. Acad. Sci. U.S.A.">
        <title>Comparative genomics of biotechnologically important yeasts.</title>
        <authorList>
            <person name="Riley R."/>
            <person name="Haridas S."/>
            <person name="Wolfe K.H."/>
            <person name="Lopes M.R."/>
            <person name="Hittinger C.T."/>
            <person name="Goeker M."/>
            <person name="Salamov A.A."/>
            <person name="Wisecaver J.H."/>
            <person name="Long T.M."/>
            <person name="Calvey C.H."/>
            <person name="Aerts A.L."/>
            <person name="Barry K.W."/>
            <person name="Choi C."/>
            <person name="Clum A."/>
            <person name="Coughlan A.Y."/>
            <person name="Deshpande S."/>
            <person name="Douglass A.P."/>
            <person name="Hanson S.J."/>
            <person name="Klenk H.-P."/>
            <person name="LaButti K.M."/>
            <person name="Lapidus A."/>
            <person name="Lindquist E.A."/>
            <person name="Lipzen A.M."/>
            <person name="Meier-Kolthoff J.P."/>
            <person name="Ohm R.A."/>
            <person name="Otillar R.P."/>
            <person name="Pangilinan J.L."/>
            <person name="Peng Y."/>
            <person name="Rokas A."/>
            <person name="Rosa C.A."/>
            <person name="Scheuner C."/>
            <person name="Sibirny A.A."/>
            <person name="Slot J.C."/>
            <person name="Stielow J.B."/>
            <person name="Sun H."/>
            <person name="Kurtzman C.P."/>
            <person name="Blackwell M."/>
            <person name="Grigoriev I.V."/>
            <person name="Jeffries T.W."/>
        </authorList>
    </citation>
    <scope>NUCLEOTIDE SEQUENCE [LARGE SCALE GENOMIC DNA]</scope>
    <source>
        <strain evidence="2 3">NRRL Y-11557</strain>
    </source>
</reference>
<dbReference type="SUPFAM" id="SSF53098">
    <property type="entry name" value="Ribonuclease H-like"/>
    <property type="match status" value="1"/>
</dbReference>
<dbReference type="GO" id="GO:0046983">
    <property type="term" value="F:protein dimerization activity"/>
    <property type="evidence" value="ECO:0007669"/>
    <property type="project" value="InterPro"/>
</dbReference>
<name>A0A1E3QAI6_LIPST</name>
<dbReference type="PANTHER" id="PTHR47611:SF1">
    <property type="entry name" value="CCHC-TYPE DOMAIN-CONTAINING PROTEIN"/>
    <property type="match status" value="1"/>
</dbReference>